<feature type="domain" description="Peptidase M11 gametolysin" evidence="2">
    <location>
        <begin position="140"/>
        <end position="420"/>
    </location>
</feature>
<reference evidence="3 4" key="1">
    <citation type="journal article" date="2023" name="Commun. Biol.">
        <title>Reorganization of the ancestral sex-determining regions during the evolution of trioecy in Pleodorina starrii.</title>
        <authorList>
            <person name="Takahashi K."/>
            <person name="Suzuki S."/>
            <person name="Kawai-Toyooka H."/>
            <person name="Yamamoto K."/>
            <person name="Hamaji T."/>
            <person name="Ootsuki R."/>
            <person name="Yamaguchi H."/>
            <person name="Kawachi M."/>
            <person name="Higashiyama T."/>
            <person name="Nozaki H."/>
        </authorList>
    </citation>
    <scope>NUCLEOTIDE SEQUENCE [LARGE SCALE GENOMIC DNA]</scope>
    <source>
        <strain evidence="3 4">NIES-4479</strain>
    </source>
</reference>
<comment type="caution">
    <text evidence="3">The sequence shown here is derived from an EMBL/GenBank/DDBJ whole genome shotgun (WGS) entry which is preliminary data.</text>
</comment>
<gene>
    <name evidence="3" type="primary">PLESTBF000778</name>
    <name evidence="3" type="ORF">PLESTB_001588300</name>
</gene>
<dbReference type="EMBL" id="BRXU01000033">
    <property type="protein sequence ID" value="GLC60229.1"/>
    <property type="molecule type" value="Genomic_DNA"/>
</dbReference>
<organism evidence="3 4">
    <name type="scientific">Pleodorina starrii</name>
    <dbReference type="NCBI Taxonomy" id="330485"/>
    <lineage>
        <taxon>Eukaryota</taxon>
        <taxon>Viridiplantae</taxon>
        <taxon>Chlorophyta</taxon>
        <taxon>core chlorophytes</taxon>
        <taxon>Chlorophyceae</taxon>
        <taxon>CS clade</taxon>
        <taxon>Chlamydomonadales</taxon>
        <taxon>Volvocaceae</taxon>
        <taxon>Pleodorina</taxon>
    </lineage>
</organism>
<dbReference type="AlphaFoldDB" id="A0A9W6BXT8"/>
<dbReference type="SUPFAM" id="SSF55486">
    <property type="entry name" value="Metalloproteases ('zincins'), catalytic domain"/>
    <property type="match status" value="1"/>
</dbReference>
<dbReference type="Pfam" id="PF05548">
    <property type="entry name" value="Peptidase_M11"/>
    <property type="match status" value="1"/>
</dbReference>
<name>A0A9W6BXT8_9CHLO</name>
<sequence length="822" mass="87534">MFMAYGGDIQPSSGLSNSAFDVKVYVEGKVAVYVSHGDPTDGEQQAPKSELTYLLLDRSSNILSRRYLVVNFGAAGDSLTTGDVVLARLALQVPVDLAAHLGFLFAEGNGTLTRRRQLNEEQKTVRRMILDFHNTRRCTECGMILPLNISGVDEWLFDNPNIMGNLERWYKMCTYDQITFRRANNTIVEMDVPCNGTTVDGPFDFKNGRGNRRNGMNEALALPHLAEAFLQKNHPDLSRRWGQYRTIYIFPFDWYTSYVGWRGLDKSKTSISMSTLVQELGHNIGLAHSSRWVLYGGMRHWWEYGDQTCPMGYGTSTDEQTKLICVNAAQSYKAGWSRPIPGGHISALTDLKPGVHQEFSLPSMHNSKNNMLRIVVDAINPVIDESITGFQHAIFVSYRVRQTSNGSYDSGLADYQDRRVCPTSATTLTTTTASTDATDTATTHTPAPITTTPASTDATDTTTARTPAPITTTPASTDATDTTTARTPAPITKTPASTDATDTTTTRTPAPINQTPSSTDATDTTTSRTPALITTTPASTDATDTTTARTPAPITTIHAFTDATDTTTTRTTTSRATDTTDSTDTTTPSTTNAAQAPAAATSLITAPVANNFTDTITGHSTTPAATHTHTPSTTLITTFTLSPATNTSTTCTIPYHAATCQNTIPATSIATGPTTSRTTTAAAIQLPLAATTLTTAFPAARSAAPITTSPTANSFPNTISTSLSIIITSGATPTTTAPVKVSNTHVATLAHTSSATRTKTVSPTCTVTPVTKIAPGQNSSPSVVITTPATYCAPTTTSKALHPYSANSTTTAATTAATHVQP</sequence>
<feature type="region of interest" description="Disordered" evidence="1">
    <location>
        <begin position="432"/>
        <end position="552"/>
    </location>
</feature>
<protein>
    <recommendedName>
        <fullName evidence="2">Peptidase M11 gametolysin domain-containing protein</fullName>
    </recommendedName>
</protein>
<dbReference type="Proteomes" id="UP001165080">
    <property type="component" value="Unassembled WGS sequence"/>
</dbReference>
<evidence type="ECO:0000313" key="4">
    <source>
        <dbReference type="Proteomes" id="UP001165080"/>
    </source>
</evidence>
<evidence type="ECO:0000259" key="2">
    <source>
        <dbReference type="Pfam" id="PF05548"/>
    </source>
</evidence>
<keyword evidence="4" id="KW-1185">Reference proteome</keyword>
<dbReference type="InterPro" id="IPR008752">
    <property type="entry name" value="Peptidase_M11"/>
</dbReference>
<evidence type="ECO:0000313" key="3">
    <source>
        <dbReference type="EMBL" id="GLC60229.1"/>
    </source>
</evidence>
<evidence type="ECO:0000256" key="1">
    <source>
        <dbReference type="SAM" id="MobiDB-lite"/>
    </source>
</evidence>
<accession>A0A9W6BXT8</accession>
<feature type="region of interest" description="Disordered" evidence="1">
    <location>
        <begin position="565"/>
        <end position="597"/>
    </location>
</feature>
<proteinExistence type="predicted"/>